<dbReference type="InterPro" id="IPR000415">
    <property type="entry name" value="Nitroreductase-like"/>
</dbReference>
<proteinExistence type="predicted"/>
<gene>
    <name evidence="1" type="ORF">JQS43_11745</name>
</gene>
<dbReference type="RefSeq" id="WP_239679129.1">
    <property type="nucleotide sequence ID" value="NZ_CP070499.1"/>
</dbReference>
<dbReference type="EMBL" id="CP070499">
    <property type="protein sequence ID" value="QSB16888.1"/>
    <property type="molecule type" value="Genomic_DNA"/>
</dbReference>
<accession>A0A895YS94</accession>
<name>A0A895YS94_9ACTN</name>
<organism evidence="1 2">
    <name type="scientific">Natronosporangium hydrolyticum</name>
    <dbReference type="NCBI Taxonomy" id="2811111"/>
    <lineage>
        <taxon>Bacteria</taxon>
        <taxon>Bacillati</taxon>
        <taxon>Actinomycetota</taxon>
        <taxon>Actinomycetes</taxon>
        <taxon>Micromonosporales</taxon>
        <taxon>Micromonosporaceae</taxon>
        <taxon>Natronosporangium</taxon>
    </lineage>
</organism>
<reference evidence="1" key="1">
    <citation type="submission" date="2021-02" db="EMBL/GenBank/DDBJ databases">
        <title>Natrosporangium hydrolyticum gen. nov., sp. nov, a haloalkaliphilic actinobacterium from a soda solonchak soil.</title>
        <authorList>
            <person name="Sorokin D.Y."/>
            <person name="Khijniak T.V."/>
            <person name="Zakharycheva A.P."/>
            <person name="Boueva O.V."/>
            <person name="Ariskina E.V."/>
            <person name="Hahnke R.L."/>
            <person name="Bunk B."/>
            <person name="Sproer C."/>
            <person name="Schumann P."/>
            <person name="Evtushenko L.I."/>
            <person name="Kublanov I.V."/>
        </authorList>
    </citation>
    <scope>NUCLEOTIDE SEQUENCE</scope>
    <source>
        <strain evidence="1">DSM 106523</strain>
    </source>
</reference>
<dbReference type="GO" id="GO:0016491">
    <property type="term" value="F:oxidoreductase activity"/>
    <property type="evidence" value="ECO:0007669"/>
    <property type="project" value="InterPro"/>
</dbReference>
<dbReference type="SUPFAM" id="SSF55469">
    <property type="entry name" value="FMN-dependent nitroreductase-like"/>
    <property type="match status" value="2"/>
</dbReference>
<sequence>MTTDNPTAPQLAEAARAAGLAPSVHNTQPWRWLVHPDHLELYADRSRQLPVADPEGRLLTISCGAALHHAQVALAAEGWRSTVTPLPDPAQPDLLARVIPTTATEDPNAALRRFQAAQRRHTDRRAVTDQPVPPTALAQIRAAVEEYGLNLHVFRPEQLSELAVAADRAERQAASQPELLAELAYWTGGQQPAGTGIPDRAIPSEPPHTHVPVRDFGHPGELAPGAGTDRAASYAVLFGAEDTPASWLRAGQAAAAGWLTATEQGVAVLPFSAIVEAPGTRAVLRHLLAELGQPYLVLRLGLADPDHPGPAPTDRLAAAQTVEIVGGDQ</sequence>
<dbReference type="Gene3D" id="3.40.109.10">
    <property type="entry name" value="NADH Oxidase"/>
    <property type="match status" value="1"/>
</dbReference>
<dbReference type="Proteomes" id="UP000662857">
    <property type="component" value="Chromosome"/>
</dbReference>
<dbReference type="KEGG" id="nhy:JQS43_11745"/>
<keyword evidence="2" id="KW-1185">Reference proteome</keyword>
<dbReference type="NCBIfam" id="NF047509">
    <property type="entry name" value="Rv3131_FMN_oxido"/>
    <property type="match status" value="1"/>
</dbReference>
<protein>
    <submittedName>
        <fullName evidence="1">Nitroreductase</fullName>
    </submittedName>
</protein>
<evidence type="ECO:0000313" key="1">
    <source>
        <dbReference type="EMBL" id="QSB16888.1"/>
    </source>
</evidence>
<evidence type="ECO:0000313" key="2">
    <source>
        <dbReference type="Proteomes" id="UP000662857"/>
    </source>
</evidence>
<dbReference type="AlphaFoldDB" id="A0A895YS94"/>